<feature type="compositionally biased region" description="Polar residues" evidence="1">
    <location>
        <begin position="76"/>
        <end position="86"/>
    </location>
</feature>
<keyword evidence="3" id="KW-1185">Reference proteome</keyword>
<name>A0AA40CYS3_9PEZI</name>
<reference evidence="2" key="1">
    <citation type="submission" date="2023-06" db="EMBL/GenBank/DDBJ databases">
        <title>Genome-scale phylogeny and comparative genomics of the fungal order Sordariales.</title>
        <authorList>
            <consortium name="Lawrence Berkeley National Laboratory"/>
            <person name="Hensen N."/>
            <person name="Bonometti L."/>
            <person name="Westerberg I."/>
            <person name="Brannstrom I.O."/>
            <person name="Guillou S."/>
            <person name="Cros-Aarteil S."/>
            <person name="Calhoun S."/>
            <person name="Haridas S."/>
            <person name="Kuo A."/>
            <person name="Mondo S."/>
            <person name="Pangilinan J."/>
            <person name="Riley R."/>
            <person name="Labutti K."/>
            <person name="Andreopoulos B."/>
            <person name="Lipzen A."/>
            <person name="Chen C."/>
            <person name="Yanf M."/>
            <person name="Daum C."/>
            <person name="Ng V."/>
            <person name="Clum A."/>
            <person name="Steindorff A."/>
            <person name="Ohm R."/>
            <person name="Martin F."/>
            <person name="Silar P."/>
            <person name="Natvig D."/>
            <person name="Lalanne C."/>
            <person name="Gautier V."/>
            <person name="Ament-Velasquez S.L."/>
            <person name="Kruys A."/>
            <person name="Hutchinson M.I."/>
            <person name="Powell A.J."/>
            <person name="Barry K."/>
            <person name="Miller A.N."/>
            <person name="Grigoriev I.V."/>
            <person name="Debuchy R."/>
            <person name="Gladieux P."/>
            <person name="Thoren M.H."/>
            <person name="Johannesson H."/>
        </authorList>
    </citation>
    <scope>NUCLEOTIDE SEQUENCE</scope>
    <source>
        <strain evidence="2">SMH2532-1</strain>
    </source>
</reference>
<evidence type="ECO:0000313" key="2">
    <source>
        <dbReference type="EMBL" id="KAK0656570.1"/>
    </source>
</evidence>
<protein>
    <submittedName>
        <fullName evidence="2">Uncharacterized protein</fullName>
    </submittedName>
</protein>
<dbReference type="AlphaFoldDB" id="A0AA40CYS3"/>
<proteinExistence type="predicted"/>
<gene>
    <name evidence="2" type="ORF">B0T16DRAFT_399676</name>
</gene>
<evidence type="ECO:0000256" key="1">
    <source>
        <dbReference type="SAM" id="MobiDB-lite"/>
    </source>
</evidence>
<dbReference type="Proteomes" id="UP001174936">
    <property type="component" value="Unassembled WGS sequence"/>
</dbReference>
<feature type="region of interest" description="Disordered" evidence="1">
    <location>
        <begin position="52"/>
        <end position="86"/>
    </location>
</feature>
<comment type="caution">
    <text evidence="2">The sequence shown here is derived from an EMBL/GenBank/DDBJ whole genome shotgun (WGS) entry which is preliminary data.</text>
</comment>
<organism evidence="2 3">
    <name type="scientific">Cercophora newfieldiana</name>
    <dbReference type="NCBI Taxonomy" id="92897"/>
    <lineage>
        <taxon>Eukaryota</taxon>
        <taxon>Fungi</taxon>
        <taxon>Dikarya</taxon>
        <taxon>Ascomycota</taxon>
        <taxon>Pezizomycotina</taxon>
        <taxon>Sordariomycetes</taxon>
        <taxon>Sordariomycetidae</taxon>
        <taxon>Sordariales</taxon>
        <taxon>Lasiosphaeriaceae</taxon>
        <taxon>Cercophora</taxon>
    </lineage>
</organism>
<sequence length="86" mass="9452">MAPGLPEHQLQSDCYLSQTNFLSSRQDPMCCITPNLRASFRSDQMPLHVVGSRSVRGSLGAHQHHLPSPRSAPDSYASSTLESTDR</sequence>
<accession>A0AA40CYS3</accession>
<evidence type="ECO:0000313" key="3">
    <source>
        <dbReference type="Proteomes" id="UP001174936"/>
    </source>
</evidence>
<dbReference type="EMBL" id="JAULSV010000001">
    <property type="protein sequence ID" value="KAK0656570.1"/>
    <property type="molecule type" value="Genomic_DNA"/>
</dbReference>